<sequence length="96" mass="10773">MPEFVNCMTFSELKKMVAAIEKDPNVTDETKVMLDTGWDSLQEILPGSVTVETAQTFEVQDELTKEFFGGYVLAEKSEKFDAVGDEEAVIVIKNLY</sequence>
<dbReference type="Proteomes" id="UP000286288">
    <property type="component" value="Unassembled WGS sequence"/>
</dbReference>
<proteinExistence type="predicted"/>
<evidence type="ECO:0000313" key="1">
    <source>
        <dbReference type="EMBL" id="MDT2964786.1"/>
    </source>
</evidence>
<dbReference type="AlphaFoldDB" id="A0A1I1VT81"/>
<evidence type="ECO:0000313" key="7">
    <source>
        <dbReference type="Proteomes" id="UP001253851"/>
    </source>
</evidence>
<evidence type="ECO:0000313" key="6">
    <source>
        <dbReference type="Proteomes" id="UP000422837"/>
    </source>
</evidence>
<dbReference type="EMBL" id="JARQDV010000004">
    <property type="protein sequence ID" value="MDT2964786.1"/>
    <property type="molecule type" value="Genomic_DNA"/>
</dbReference>
<dbReference type="Proteomes" id="UP000422837">
    <property type="component" value="Chromosome"/>
</dbReference>
<accession>A0A1I1VT81</accession>
<dbReference type="EMBL" id="CP046123">
    <property type="protein sequence ID" value="QGN29450.1"/>
    <property type="molecule type" value="Genomic_DNA"/>
</dbReference>
<evidence type="ECO:0000313" key="2">
    <source>
        <dbReference type="EMBL" id="MDT2981692.1"/>
    </source>
</evidence>
<dbReference type="EMBL" id="JARQDZ010000001">
    <property type="protein sequence ID" value="MDT2981692.1"/>
    <property type="molecule type" value="Genomic_DNA"/>
</dbReference>
<evidence type="ECO:0000313" key="5">
    <source>
        <dbReference type="Proteomes" id="UP000286288"/>
    </source>
</evidence>
<reference evidence="4 5" key="1">
    <citation type="submission" date="2018-08" db="EMBL/GenBank/DDBJ databases">
        <title>A genome reference for cultivated species of the human gut microbiota.</title>
        <authorList>
            <person name="Zou Y."/>
            <person name="Xue W."/>
            <person name="Luo G."/>
        </authorList>
    </citation>
    <scope>NUCLEOTIDE SEQUENCE [LARGE SCALE GENOMIC DNA]</scope>
    <source>
        <strain evidence="4 5">AF48-16</strain>
    </source>
</reference>
<dbReference type="EMBL" id="QRMZ01000007">
    <property type="protein sequence ID" value="RHK06905.1"/>
    <property type="molecule type" value="Genomic_DNA"/>
</dbReference>
<reference evidence="3 6" key="2">
    <citation type="submission" date="2019-11" db="EMBL/GenBank/DDBJ databases">
        <title>Detection and genome characteristic of a blood enterococcus casselifavus isolate from Zhengzhou,china.</title>
        <authorList>
            <person name="Wen P."/>
        </authorList>
    </citation>
    <scope>NUCLEOTIDE SEQUENCE [LARGE SCALE GENOMIC DNA]</scope>
    <source>
        <strain evidence="3 6">EC291</strain>
    </source>
</reference>
<protein>
    <submittedName>
        <fullName evidence="4">Uncharacterized protein</fullName>
    </submittedName>
</protein>
<evidence type="ECO:0000313" key="4">
    <source>
        <dbReference type="EMBL" id="RHK06905.1"/>
    </source>
</evidence>
<dbReference type="Proteomes" id="UP001253851">
    <property type="component" value="Unassembled WGS sequence"/>
</dbReference>
<dbReference type="RefSeq" id="WP_005225961.1">
    <property type="nucleotide sequence ID" value="NZ_BAAAXK010000049.1"/>
</dbReference>
<evidence type="ECO:0000313" key="3">
    <source>
        <dbReference type="EMBL" id="QGN29450.1"/>
    </source>
</evidence>
<dbReference type="OrthoDB" id="2194965at2"/>
<name>A0A1I1VT81_ENTCA</name>
<organism evidence="4 5">
    <name type="scientific">Enterococcus casseliflavus</name>
    <name type="common">Enterococcus flavescens</name>
    <dbReference type="NCBI Taxonomy" id="37734"/>
    <lineage>
        <taxon>Bacteria</taxon>
        <taxon>Bacillati</taxon>
        <taxon>Bacillota</taxon>
        <taxon>Bacilli</taxon>
        <taxon>Lactobacillales</taxon>
        <taxon>Enterococcaceae</taxon>
        <taxon>Enterococcus</taxon>
    </lineage>
</organism>
<dbReference type="GeneID" id="15142046"/>
<dbReference type="Proteomes" id="UP001268896">
    <property type="component" value="Unassembled WGS sequence"/>
</dbReference>
<gene>
    <name evidence="4" type="ORF">DW084_07020</name>
    <name evidence="3" type="ORF">GFU50_07980</name>
    <name evidence="1" type="ORF">P7I32_09185</name>
    <name evidence="2" type="ORF">P7I34_03380</name>
</gene>
<reference evidence="1 7" key="3">
    <citation type="submission" date="2023-03" db="EMBL/GenBank/DDBJ databases">
        <authorList>
            <person name="Shen W."/>
            <person name="Cai J."/>
        </authorList>
    </citation>
    <scope>NUCLEOTIDE SEQUENCE</scope>
    <source>
        <strain evidence="2 7">B516</strain>
        <strain evidence="1">K72-2</strain>
    </source>
</reference>